<feature type="region of interest" description="Disordered" evidence="1">
    <location>
        <begin position="651"/>
        <end position="670"/>
    </location>
</feature>
<name>A0A061EJA6_THECC</name>
<dbReference type="OMA" id="GHNDRAI"/>
<dbReference type="PANTHER" id="PTHR35746">
    <property type="entry name" value="PENTATRICOPEPTIDE REPEAT (PPR) SUPERFAMILY PROTEIN"/>
    <property type="match status" value="1"/>
</dbReference>
<feature type="domain" description="C2H2-type" evidence="2">
    <location>
        <begin position="22"/>
        <end position="42"/>
    </location>
</feature>
<dbReference type="InterPro" id="IPR013087">
    <property type="entry name" value="Znf_C2H2_type"/>
</dbReference>
<reference evidence="3 4" key="1">
    <citation type="journal article" date="2013" name="Genome Biol.">
        <title>The genome sequence of the most widely cultivated cacao type and its use to identify candidate genes regulating pod color.</title>
        <authorList>
            <person name="Motamayor J.C."/>
            <person name="Mockaitis K."/>
            <person name="Schmutz J."/>
            <person name="Haiminen N."/>
            <person name="Iii D.L."/>
            <person name="Cornejo O."/>
            <person name="Findley S.D."/>
            <person name="Zheng P."/>
            <person name="Utro F."/>
            <person name="Royaert S."/>
            <person name="Saski C."/>
            <person name="Jenkins J."/>
            <person name="Podicheti R."/>
            <person name="Zhao M."/>
            <person name="Scheffler B.E."/>
            <person name="Stack J.C."/>
            <person name="Feltus F.A."/>
            <person name="Mustiga G.M."/>
            <person name="Amores F."/>
            <person name="Phillips W."/>
            <person name="Marelli J.P."/>
            <person name="May G.D."/>
            <person name="Shapiro H."/>
            <person name="Ma J."/>
            <person name="Bustamante C.D."/>
            <person name="Schnell R.J."/>
            <person name="Main D."/>
            <person name="Gilbert D."/>
            <person name="Parida L."/>
            <person name="Kuhn D.N."/>
        </authorList>
    </citation>
    <scope>NUCLEOTIDE SEQUENCE [LARGE SCALE GENOMIC DNA]</scope>
    <source>
        <strain evidence="4">cv. Matina 1-6</strain>
    </source>
</reference>
<dbReference type="HOGENOM" id="CLU_289758_0_0_1"/>
<feature type="region of interest" description="Disordered" evidence="1">
    <location>
        <begin position="932"/>
        <end position="954"/>
    </location>
</feature>
<dbReference type="FunCoup" id="A0A061EJA6">
    <property type="interactions" value="414"/>
</dbReference>
<dbReference type="STRING" id="3641.A0A061EJA6"/>
<evidence type="ECO:0000256" key="1">
    <source>
        <dbReference type="SAM" id="MobiDB-lite"/>
    </source>
</evidence>
<dbReference type="Proteomes" id="UP000026915">
    <property type="component" value="Chromosome 4"/>
</dbReference>
<dbReference type="eggNOG" id="KOG4197">
    <property type="taxonomic scope" value="Eukaryota"/>
</dbReference>
<proteinExistence type="predicted"/>
<evidence type="ECO:0000259" key="2">
    <source>
        <dbReference type="PROSITE" id="PS00028"/>
    </source>
</evidence>
<gene>
    <name evidence="3" type="ORF">TCM_020195</name>
</gene>
<evidence type="ECO:0000313" key="4">
    <source>
        <dbReference type="Proteomes" id="UP000026915"/>
    </source>
</evidence>
<evidence type="ECO:0000313" key="3">
    <source>
        <dbReference type="EMBL" id="EOY05100.1"/>
    </source>
</evidence>
<dbReference type="Gramene" id="EOY05100">
    <property type="protein sequence ID" value="EOY05100"/>
    <property type="gene ID" value="TCM_020195"/>
</dbReference>
<feature type="compositionally biased region" description="Polar residues" evidence="1">
    <location>
        <begin position="651"/>
        <end position="664"/>
    </location>
</feature>
<feature type="region of interest" description="Disordered" evidence="1">
    <location>
        <begin position="797"/>
        <end position="822"/>
    </location>
</feature>
<dbReference type="EMBL" id="CM001882">
    <property type="protein sequence ID" value="EOY05100.1"/>
    <property type="molecule type" value="Genomic_DNA"/>
</dbReference>
<organism evidence="3 4">
    <name type="scientific">Theobroma cacao</name>
    <name type="common">Cacao</name>
    <name type="synonym">Cocoa</name>
    <dbReference type="NCBI Taxonomy" id="3641"/>
    <lineage>
        <taxon>Eukaryota</taxon>
        <taxon>Viridiplantae</taxon>
        <taxon>Streptophyta</taxon>
        <taxon>Embryophyta</taxon>
        <taxon>Tracheophyta</taxon>
        <taxon>Spermatophyta</taxon>
        <taxon>Magnoliopsida</taxon>
        <taxon>eudicotyledons</taxon>
        <taxon>Gunneridae</taxon>
        <taxon>Pentapetalae</taxon>
        <taxon>rosids</taxon>
        <taxon>malvids</taxon>
        <taxon>Malvales</taxon>
        <taxon>Malvaceae</taxon>
        <taxon>Byttnerioideae</taxon>
        <taxon>Theobroma</taxon>
    </lineage>
</organism>
<dbReference type="PANTHER" id="PTHR35746:SF1">
    <property type="entry name" value="PENTATRICOPEPTIDE REPEAT (PPR) SUPERFAMILY PROTEIN"/>
    <property type="match status" value="1"/>
</dbReference>
<keyword evidence="4" id="KW-1185">Reference proteome</keyword>
<dbReference type="AlphaFoldDB" id="A0A061EJA6"/>
<sequence length="1095" mass="118861">MDGQDQGKNHSSGHESHGVHLCHKCGWPFPNQHPSARHRRAHKKICGNIEGYKLVDSGDITLSTASDDEALSDEDHQSPIAQVPKVLESDSLKKSISGIGAMSNRSEDEVFSDAAMEFHDGGKGRQDSLDNASKADKIAEKDLTATISFKDCEDTDILQPPQNPADTSQNLNAVLENIPIMPSGTPEHQDIGLSYSKDSDDRNGSACDVVLTKPETITGVSEESRKVSAVDRVAECSIERETDAIENEKGKLNKNLAGGSVLPSQHCGELSESVSVSERRLEGTSDTVLTDDIVQSKEEFSNRLASKIVMSENGEEETDGKGHPRKRNLMDVVASNCEYATITSEKREDITSESGLADKIVELEENTDKLALNKVIDNLSLKDEPTKLMDVSADTFQMKTDPAQATDSATSVNSNEVYEKEEKENESVYVLSVPDDIPIVDNAEIKLEGFKDHKGVKLPLLEALASEEIIIDTEDEVRDHVSQEISDTFRSNQLDENIKVDSSQMHDVEVSHKLGGDNEAMVKEVLVEGKADVLQINKGSDALGSPVDADTSENEKDHKVCSLEEQQPVYVSDDLHQTGFSGSMINVLPDVNPMVAPADAEARKLSNVVGSDDMGIPESTRIGAIDVAGSNEDRRIDDGNYVENTETLCESTNNSSLPQTNPASNLLEVDNSDDIGTRKAEKYDIDVVESGEGLEEGYISMKTNSAFESSSAHHQSPVVTEEVNNEYVRTLSETEGPQLDRVSNSQVDIKECEINRDNKVQGDCAGKDLMASALDHSGGNEFGRTSEDQLKKELNHLPSDAEPTSQSSGAVDDSHTRGSRVDASGISTVTLPGEADNGHVKHQLDTTVVDVSVESSSQTDSLEGHWGSVSVLSTQSDYPAVIDTETLPSTGSHALVEAEEDNIKKSKVASEGQHFDKSDEFEPPSFMTLVEPRGGDQKDAASEVQTAQNEQHPRAAPLQAGWFPSLAHVANESQGRKKNEEIIAKVTNWNAKQHTPLKNLLGEAHSETKPKSPNAKENPAVVLPREEKVGKDNGVLGTKVSSVLGPEAPVAEPTNMEAGKEWNSPARYPADIRREKRKVKGRPLWVQFVCCSSVN</sequence>
<dbReference type="PROSITE" id="PS00028">
    <property type="entry name" value="ZINC_FINGER_C2H2_1"/>
    <property type="match status" value="1"/>
</dbReference>
<dbReference type="InParanoid" id="A0A061EJA6"/>
<accession>A0A061EJA6</accession>
<protein>
    <recommendedName>
        <fullName evidence="2">C2H2-type domain-containing protein</fullName>
    </recommendedName>
</protein>